<feature type="compositionally biased region" description="Basic and acidic residues" evidence="1">
    <location>
        <begin position="868"/>
        <end position="877"/>
    </location>
</feature>
<feature type="compositionally biased region" description="Polar residues" evidence="1">
    <location>
        <begin position="517"/>
        <end position="530"/>
    </location>
</feature>
<feature type="compositionally biased region" description="Low complexity" evidence="1">
    <location>
        <begin position="1093"/>
        <end position="1107"/>
    </location>
</feature>
<feature type="compositionally biased region" description="Pro residues" evidence="1">
    <location>
        <begin position="81"/>
        <end position="90"/>
    </location>
</feature>
<feature type="compositionally biased region" description="Basic and acidic residues" evidence="1">
    <location>
        <begin position="930"/>
        <end position="950"/>
    </location>
</feature>
<feature type="region of interest" description="Disordered" evidence="1">
    <location>
        <begin position="868"/>
        <end position="1057"/>
    </location>
</feature>
<evidence type="ECO:0000313" key="2">
    <source>
        <dbReference type="EMBL" id="KAK7062901.1"/>
    </source>
</evidence>
<feature type="compositionally biased region" description="Basic and acidic residues" evidence="1">
    <location>
        <begin position="1520"/>
        <end position="1530"/>
    </location>
</feature>
<gene>
    <name evidence="2" type="ORF">VNI00_000398</name>
</gene>
<feature type="compositionally biased region" description="Basic and acidic residues" evidence="1">
    <location>
        <begin position="623"/>
        <end position="633"/>
    </location>
</feature>
<feature type="compositionally biased region" description="Polar residues" evidence="1">
    <location>
        <begin position="895"/>
        <end position="920"/>
    </location>
</feature>
<feature type="compositionally biased region" description="Low complexity" evidence="1">
    <location>
        <begin position="645"/>
        <end position="656"/>
    </location>
</feature>
<feature type="compositionally biased region" description="Low complexity" evidence="1">
    <location>
        <begin position="1423"/>
        <end position="1445"/>
    </location>
</feature>
<feature type="compositionally biased region" description="Low complexity" evidence="1">
    <location>
        <begin position="1022"/>
        <end position="1036"/>
    </location>
</feature>
<feature type="compositionally biased region" description="Polar residues" evidence="1">
    <location>
        <begin position="470"/>
        <end position="499"/>
    </location>
</feature>
<sequence>MSGLSSFFKRKGRNNARSQSQSQSQSPFVYRPVDTPNSPHPYASPEVVDIRDVQNRPSYDSYIREEQPAAPQDDLVTTTSEPPPATPDSPTPENDFMSERTPSPEPLPTPRISTPPRMELDLDTGSMTDWIPPHLLDPVAYGSSAENESPDARSSMGGAHASGVESDMSTHTEPGVAVEVNSVRDSMYEDDTDGGYDSSISEDILAKVEKLDASHFIRINGGHIERPRALPNLPAPANTPPHMRKQAHVPSPIKIPNPGLHGPKVQIIRSSGKYSSYGQGSTPSAEPSRPTSMYSGDDAGASAVSGTTLARALIGNSYVLSDERMSKYRSGGSVLTRADSATLPRGEHPYLSSPLSAGDARISGLDGSHVPPVPSNADQVYIPPKNPRRPLPGSDSRHGETKHRTSTGSLLSPDDSDLFGTSRGGASTSSAPPPVSDKAISEPSSTLRPLPQVTEFVSKRISRISEVTSVESTSINGSREQLTPSVTISDVPNSASLYTPSPLALDSDAESGRLLPSTVSSPDAPTNTRPRSALLSPWSPISPAQSSPDPRRESGPTSTAPSSSSTGQFDLDYYQNESPSSEVAGDIGSPNTYQNGTAVHFRPPFSPITEESSSQLSPPSPYVKRDKNPKERMSTLSGKFMLTTSPSSPGSDWGSSRKGSPAKRLLPIGESSQPPSVPTTPSTGSPSRISGPSSSPVLAPAGPRLAPPPNLFVNRQRSGSTPNPIRVVRDSRDPNSYKITVGRPVSSGGSPPTTAESDEYAKQTFPETPNVFTPTWSAGSLMSPGMPHFTLGERESAVEQMFPQTPMSAVGMGLMSGAAVAGGDGMPSLAQQLLTRAASTVQGTRTSRQPDIARARTVAYTTLVKATEKQDAVKSDTEKEEEEEEEKRRRKPQPSWVTQHFSDLGSASSSRYSFPQSEAGQSPIPPVPSLHRDSFNEAVEQPEKSSEIPENHAASSSSSSLQALPQLPPSPPNDTPSTIGSPSPSPQIKPQLPPSALANDDPQPHQNTPFVPPPPPPPLPQASPAIQTPTPAITPSGSTQSLAALTATPEQSTAPFFRSHRNFDIDIDHEALADLPSPPPYYTLVFDHKEGGTDSQTPSSGGPSTGHSEYRSSPGTARTDQRTLSISSVRRMRNRPNVPLGPRRPSDQLNRAASGSTQHKQRNPSISSVNSVDPFGVGSGSRSRAASTALPSPNRPRFQTPPVKWRGYTMDAAKWTFTSSQLQGIVSRAIKQSAEASFIRLLKIETVEQEIPNEMRKLEMQRTDIKSKYKMLARRRTEMIERLTASFDGTSPEDSVTSLRLITRLGEMSAQLDHLAEDLHTVDEQLAQLQSLCDVHNSSALAMALRKLNTSFLKQVSVSNELSSQVEALKAERDDAWQQAENVAADFDHLSEKVDTPAEPSSSSQTTRSNRSSRVIAMRKSSVRVSRAGLRSSSRRSSMSSNRLSTATLSGTRSAYSIEDIPPVPPIPRQRPVNIVTDLRTSTTGLSTDVTPNSETRAMVQAHDELCDMLGIKMEIRPRRSRSVIEHPQERLSISPNSSRPISRTSPNGRPLSMPDDSGLNEVYNVMTADRHAMLATLQMLSEPA</sequence>
<feature type="compositionally biased region" description="Polar residues" evidence="1">
    <location>
        <begin position="713"/>
        <end position="723"/>
    </location>
</feature>
<feature type="region of interest" description="Disordered" evidence="1">
    <location>
        <begin position="1"/>
        <end position="197"/>
    </location>
</feature>
<proteinExistence type="predicted"/>
<feature type="region of interest" description="Disordered" evidence="1">
    <location>
        <begin position="339"/>
        <end position="447"/>
    </location>
</feature>
<feature type="region of interest" description="Disordered" evidence="1">
    <location>
        <begin position="1071"/>
        <end position="1202"/>
    </location>
</feature>
<feature type="compositionally biased region" description="Low complexity" evidence="1">
    <location>
        <begin position="1533"/>
        <end position="1548"/>
    </location>
</feature>
<feature type="region of interest" description="Disordered" evidence="1">
    <location>
        <begin position="1388"/>
        <end position="1451"/>
    </location>
</feature>
<evidence type="ECO:0000256" key="1">
    <source>
        <dbReference type="SAM" id="MobiDB-lite"/>
    </source>
</evidence>
<name>A0AAW0EGE4_9AGAR</name>
<feature type="region of interest" description="Disordered" evidence="1">
    <location>
        <begin position="272"/>
        <end position="302"/>
    </location>
</feature>
<dbReference type="Proteomes" id="UP001383192">
    <property type="component" value="Unassembled WGS sequence"/>
</dbReference>
<feature type="compositionally biased region" description="Low complexity" evidence="1">
    <location>
        <begin position="272"/>
        <end position="281"/>
    </location>
</feature>
<feature type="compositionally biased region" description="Polar residues" evidence="1">
    <location>
        <begin position="1037"/>
        <end position="1054"/>
    </location>
</feature>
<feature type="compositionally biased region" description="Low complexity" evidence="1">
    <location>
        <begin position="1401"/>
        <end position="1414"/>
    </location>
</feature>
<feature type="region of interest" description="Disordered" evidence="1">
    <location>
        <begin position="470"/>
        <end position="757"/>
    </location>
</feature>
<feature type="region of interest" description="Disordered" evidence="1">
    <location>
        <begin position="1520"/>
        <end position="1559"/>
    </location>
</feature>
<feature type="region of interest" description="Disordered" evidence="1">
    <location>
        <begin position="240"/>
        <end position="259"/>
    </location>
</feature>
<accession>A0AAW0EGE4</accession>
<protein>
    <submittedName>
        <fullName evidence="2">Uncharacterized protein</fullName>
    </submittedName>
</protein>
<feature type="compositionally biased region" description="Low complexity" evidence="1">
    <location>
        <begin position="555"/>
        <end position="567"/>
    </location>
</feature>
<evidence type="ECO:0000313" key="3">
    <source>
        <dbReference type="Proteomes" id="UP001383192"/>
    </source>
</evidence>
<feature type="compositionally biased region" description="Pro residues" evidence="1">
    <location>
        <begin position="1010"/>
        <end position="1021"/>
    </location>
</feature>
<feature type="compositionally biased region" description="Low complexity" evidence="1">
    <location>
        <begin position="420"/>
        <end position="430"/>
    </location>
</feature>
<organism evidence="2 3">
    <name type="scientific">Paramarasmius palmivorus</name>
    <dbReference type="NCBI Taxonomy" id="297713"/>
    <lineage>
        <taxon>Eukaryota</taxon>
        <taxon>Fungi</taxon>
        <taxon>Dikarya</taxon>
        <taxon>Basidiomycota</taxon>
        <taxon>Agaricomycotina</taxon>
        <taxon>Agaricomycetes</taxon>
        <taxon>Agaricomycetidae</taxon>
        <taxon>Agaricales</taxon>
        <taxon>Marasmiineae</taxon>
        <taxon>Marasmiaceae</taxon>
        <taxon>Paramarasmius</taxon>
    </lineage>
</organism>
<reference evidence="2 3" key="1">
    <citation type="submission" date="2024-01" db="EMBL/GenBank/DDBJ databases">
        <title>A draft genome for a cacao thread blight-causing isolate of Paramarasmius palmivorus.</title>
        <authorList>
            <person name="Baruah I.K."/>
            <person name="Bukari Y."/>
            <person name="Amoako-Attah I."/>
            <person name="Meinhardt L.W."/>
            <person name="Bailey B.A."/>
            <person name="Cohen S.P."/>
        </authorList>
    </citation>
    <scope>NUCLEOTIDE SEQUENCE [LARGE SCALE GENOMIC DNA]</scope>
    <source>
        <strain evidence="2 3">GH-12</strain>
    </source>
</reference>
<feature type="compositionally biased region" description="Low complexity" evidence="1">
    <location>
        <begin position="953"/>
        <end position="965"/>
    </location>
</feature>
<keyword evidence="3" id="KW-1185">Reference proteome</keyword>
<feature type="compositionally biased region" description="Polar residues" evidence="1">
    <location>
        <begin position="1147"/>
        <end position="1171"/>
    </location>
</feature>
<feature type="compositionally biased region" description="Pro residues" evidence="1">
    <location>
        <begin position="983"/>
        <end position="993"/>
    </location>
</feature>
<feature type="compositionally biased region" description="Polar residues" evidence="1">
    <location>
        <begin position="282"/>
        <end position="294"/>
    </location>
</feature>
<feature type="compositionally biased region" description="Polar residues" evidence="1">
    <location>
        <begin position="1111"/>
        <end position="1128"/>
    </location>
</feature>
<comment type="caution">
    <text evidence="2">The sequence shown here is derived from an EMBL/GenBank/DDBJ whole genome shotgun (WGS) entry which is preliminary data.</text>
</comment>
<dbReference type="EMBL" id="JAYKXP010000001">
    <property type="protein sequence ID" value="KAK7062901.1"/>
    <property type="molecule type" value="Genomic_DNA"/>
</dbReference>
<feature type="compositionally biased region" description="Low complexity" evidence="1">
    <location>
        <begin position="671"/>
        <end position="704"/>
    </location>
</feature>